<reference evidence="2 3" key="1">
    <citation type="submission" date="2016-10" db="EMBL/GenBank/DDBJ databases">
        <authorList>
            <person name="de Groot N.N."/>
        </authorList>
    </citation>
    <scope>NUCLEOTIDE SEQUENCE [LARGE SCALE GENOMIC DNA]</scope>
    <source>
        <strain evidence="2 3">743A</strain>
    </source>
</reference>
<proteinExistence type="predicted"/>
<dbReference type="InterPro" id="IPR008271">
    <property type="entry name" value="Ser/Thr_kinase_AS"/>
</dbReference>
<dbReference type="PROSITE" id="PS00108">
    <property type="entry name" value="PROTEIN_KINASE_ST"/>
    <property type="match status" value="1"/>
</dbReference>
<dbReference type="Proteomes" id="UP000199659">
    <property type="component" value="Unassembled WGS sequence"/>
</dbReference>
<dbReference type="PROSITE" id="PS50011">
    <property type="entry name" value="PROTEIN_KINASE_DOM"/>
    <property type="match status" value="1"/>
</dbReference>
<dbReference type="STRING" id="37658.SAMN05661086_00515"/>
<keyword evidence="2" id="KW-0723">Serine/threonine-protein kinase</keyword>
<dbReference type="InterPro" id="IPR011009">
    <property type="entry name" value="Kinase-like_dom_sf"/>
</dbReference>
<dbReference type="GO" id="GO:0004674">
    <property type="term" value="F:protein serine/threonine kinase activity"/>
    <property type="evidence" value="ECO:0007669"/>
    <property type="project" value="UniProtKB-KW"/>
</dbReference>
<organism evidence="2 3">
    <name type="scientific">Anaeromicropila populeti</name>
    <dbReference type="NCBI Taxonomy" id="37658"/>
    <lineage>
        <taxon>Bacteria</taxon>
        <taxon>Bacillati</taxon>
        <taxon>Bacillota</taxon>
        <taxon>Clostridia</taxon>
        <taxon>Lachnospirales</taxon>
        <taxon>Lachnospiraceae</taxon>
        <taxon>Anaeromicropila</taxon>
    </lineage>
</organism>
<evidence type="ECO:0000313" key="2">
    <source>
        <dbReference type="EMBL" id="SFR62704.1"/>
    </source>
</evidence>
<dbReference type="InterPro" id="IPR045269">
    <property type="entry name" value="Atg1-like"/>
</dbReference>
<evidence type="ECO:0000313" key="3">
    <source>
        <dbReference type="Proteomes" id="UP000199659"/>
    </source>
</evidence>
<dbReference type="SUPFAM" id="SSF56112">
    <property type="entry name" value="Protein kinase-like (PK-like)"/>
    <property type="match status" value="1"/>
</dbReference>
<keyword evidence="2" id="KW-0808">Transferase</keyword>
<dbReference type="Gene3D" id="1.10.510.10">
    <property type="entry name" value="Transferase(Phosphotransferase) domain 1"/>
    <property type="match status" value="1"/>
</dbReference>
<dbReference type="GO" id="GO:0005524">
    <property type="term" value="F:ATP binding"/>
    <property type="evidence" value="ECO:0007669"/>
    <property type="project" value="InterPro"/>
</dbReference>
<dbReference type="PANTHER" id="PTHR24348">
    <property type="entry name" value="SERINE/THREONINE-PROTEIN KINASE UNC-51-RELATED"/>
    <property type="match status" value="1"/>
</dbReference>
<dbReference type="InterPro" id="IPR000719">
    <property type="entry name" value="Prot_kinase_dom"/>
</dbReference>
<sequence length="429" mass="50408">MFLAEHIVLQCKRAIKRISKSHQAYEQIMNEIDVLKRLKHSHIPIIYDVETDELYSYIIEEFLEGQSLKAFRINHGFLRENSIKSYVLQICDVIQYLHHFEEGILYLDLKPDNIIICRGKIKLVDFGTATYRTRRDNMKLSLGTAGYAAPEQYEGKFFIDERSDIYSIGVLLFFLKTGKSYNPELLSKYLERRRLFQSKLEIIMERCLRNDPSRRYQSIEHLKWALTHLKEQKKFNQTDSNMPVTIAVAGTQRRIGTTHFSFLLTNYLQESELGAICLECNEHKILASCWNAGADILIKDGTCFYKNCPIGEESKENSSQYSQKYFYQVKDYGELTSDNFIAYKANTWMVLVIGIKEWELMYATPWVNKLFNYKNIVFVVNYSDKDGFHRYSRSKKNSRCFLMPFVANPFQQKMPPEVIEFLDNICQSF</sequence>
<dbReference type="AlphaFoldDB" id="A0A1I6I7S1"/>
<evidence type="ECO:0000259" key="1">
    <source>
        <dbReference type="PROSITE" id="PS50011"/>
    </source>
</evidence>
<dbReference type="GO" id="GO:0005737">
    <property type="term" value="C:cytoplasm"/>
    <property type="evidence" value="ECO:0007669"/>
    <property type="project" value="TreeGrafter"/>
</dbReference>
<keyword evidence="3" id="KW-1185">Reference proteome</keyword>
<dbReference type="EMBL" id="FOYZ01000002">
    <property type="protein sequence ID" value="SFR62704.1"/>
    <property type="molecule type" value="Genomic_DNA"/>
</dbReference>
<dbReference type="Pfam" id="PF00069">
    <property type="entry name" value="Pkinase"/>
    <property type="match status" value="1"/>
</dbReference>
<name>A0A1I6I7S1_9FIRM</name>
<dbReference type="SMART" id="SM00220">
    <property type="entry name" value="S_TKc"/>
    <property type="match status" value="1"/>
</dbReference>
<accession>A0A1I6I7S1</accession>
<protein>
    <submittedName>
        <fullName evidence="2">Serine/threonine protein kinase</fullName>
    </submittedName>
</protein>
<keyword evidence="2" id="KW-0418">Kinase</keyword>
<feature type="domain" description="Protein kinase" evidence="1">
    <location>
        <begin position="1"/>
        <end position="229"/>
    </location>
</feature>
<gene>
    <name evidence="2" type="ORF">SAMN05661086_00515</name>
</gene>
<dbReference type="CDD" id="cd14014">
    <property type="entry name" value="STKc_PknB_like"/>
    <property type="match status" value="1"/>
</dbReference>